<evidence type="ECO:0000256" key="5">
    <source>
        <dbReference type="ARBA" id="ARBA00058938"/>
    </source>
</evidence>
<dbReference type="EMBL" id="CADCUS010000142">
    <property type="protein sequence ID" value="CAA9391822.1"/>
    <property type="molecule type" value="Genomic_DNA"/>
</dbReference>
<dbReference type="Gene3D" id="3.30.450.40">
    <property type="match status" value="1"/>
</dbReference>
<dbReference type="Pfam" id="PF09339">
    <property type="entry name" value="HTH_IclR"/>
    <property type="match status" value="1"/>
</dbReference>
<dbReference type="Pfam" id="PF01614">
    <property type="entry name" value="IclR_C"/>
    <property type="match status" value="1"/>
</dbReference>
<sequence length="255" mass="26542">MPGSIQSIERAAAVLRLLGGTGRPLGLHEVAAALDLPRPTVHGIVRTLRDVGFVDQDPASGRYVLGAGLDELRRGGWDPHDLRARAMNWADSLAGSTGLAVHVGVPDGPAVRLVHHVFRPDDSPQRIRTGERQPLHATALGKCLLAFAPTATVRPRDLPLTHYTGRTCSTLAALEAHLVTARRRGWAVDTGECEPGAGGAAVALRGSGGLVAGALAVVGPVEELFGVGGELRPWVAEPLVAAGREISIELVGGTP</sequence>
<dbReference type="InterPro" id="IPR050707">
    <property type="entry name" value="HTH_MetabolicPath_Reg"/>
</dbReference>
<dbReference type="FunFam" id="1.10.10.10:FF:000056">
    <property type="entry name" value="IclR family transcriptional regulator"/>
    <property type="match status" value="1"/>
</dbReference>
<dbReference type="PANTHER" id="PTHR30136:SF24">
    <property type="entry name" value="HTH-TYPE TRANSCRIPTIONAL REPRESSOR ALLR"/>
    <property type="match status" value="1"/>
</dbReference>
<organism evidence="9">
    <name type="scientific">uncultured Pseudonocardia sp</name>
    <dbReference type="NCBI Taxonomy" id="211455"/>
    <lineage>
        <taxon>Bacteria</taxon>
        <taxon>Bacillati</taxon>
        <taxon>Actinomycetota</taxon>
        <taxon>Actinomycetes</taxon>
        <taxon>Pseudonocardiales</taxon>
        <taxon>Pseudonocardiaceae</taxon>
        <taxon>Pseudonocardia</taxon>
        <taxon>environmental samples</taxon>
    </lineage>
</organism>
<dbReference type="AlphaFoldDB" id="A0A6J4NMK3"/>
<dbReference type="InterPro" id="IPR036390">
    <property type="entry name" value="WH_DNA-bd_sf"/>
</dbReference>
<name>A0A6J4NMK3_9PSEU</name>
<dbReference type="Gene3D" id="1.10.10.10">
    <property type="entry name" value="Winged helix-like DNA-binding domain superfamily/Winged helix DNA-binding domain"/>
    <property type="match status" value="1"/>
</dbReference>
<reference evidence="9" key="1">
    <citation type="submission" date="2020-02" db="EMBL/GenBank/DDBJ databases">
        <authorList>
            <person name="Meier V. D."/>
        </authorList>
    </citation>
    <scope>NUCLEOTIDE SEQUENCE</scope>
    <source>
        <strain evidence="9">AVDCRST_MAG66</strain>
    </source>
</reference>
<evidence type="ECO:0000259" key="8">
    <source>
        <dbReference type="PROSITE" id="PS51078"/>
    </source>
</evidence>
<keyword evidence="2" id="KW-0805">Transcription regulation</keyword>
<proteinExistence type="predicted"/>
<evidence type="ECO:0000256" key="1">
    <source>
        <dbReference type="ARBA" id="ARBA00022798"/>
    </source>
</evidence>
<comment type="function">
    <text evidence="5">May be an activator protein for the gylABX operon.</text>
</comment>
<dbReference type="PROSITE" id="PS51078">
    <property type="entry name" value="ICLR_ED"/>
    <property type="match status" value="1"/>
</dbReference>
<protein>
    <recommendedName>
        <fullName evidence="6">Glycerol operon regulatory protein</fullName>
    </recommendedName>
</protein>
<accession>A0A6J4NMK3</accession>
<evidence type="ECO:0000256" key="4">
    <source>
        <dbReference type="ARBA" id="ARBA00023163"/>
    </source>
</evidence>
<dbReference type="PANTHER" id="PTHR30136">
    <property type="entry name" value="HELIX-TURN-HELIX TRANSCRIPTIONAL REGULATOR, ICLR FAMILY"/>
    <property type="match status" value="1"/>
</dbReference>
<dbReference type="GO" id="GO:0006071">
    <property type="term" value="P:glycerol metabolic process"/>
    <property type="evidence" value="ECO:0007669"/>
    <property type="project" value="UniProtKB-KW"/>
</dbReference>
<evidence type="ECO:0000256" key="3">
    <source>
        <dbReference type="ARBA" id="ARBA00023125"/>
    </source>
</evidence>
<dbReference type="SUPFAM" id="SSF55781">
    <property type="entry name" value="GAF domain-like"/>
    <property type="match status" value="1"/>
</dbReference>
<feature type="domain" description="HTH iclR-type" evidence="7">
    <location>
        <begin position="5"/>
        <end position="67"/>
    </location>
</feature>
<dbReference type="PROSITE" id="PS51077">
    <property type="entry name" value="HTH_ICLR"/>
    <property type="match status" value="1"/>
</dbReference>
<dbReference type="InterPro" id="IPR036388">
    <property type="entry name" value="WH-like_DNA-bd_sf"/>
</dbReference>
<dbReference type="SMART" id="SM00346">
    <property type="entry name" value="HTH_ICLR"/>
    <property type="match status" value="1"/>
</dbReference>
<keyword evidence="3" id="KW-0238">DNA-binding</keyword>
<keyword evidence="4" id="KW-0804">Transcription</keyword>
<dbReference type="InterPro" id="IPR029016">
    <property type="entry name" value="GAF-like_dom_sf"/>
</dbReference>
<dbReference type="GO" id="GO:0045892">
    <property type="term" value="P:negative regulation of DNA-templated transcription"/>
    <property type="evidence" value="ECO:0007669"/>
    <property type="project" value="TreeGrafter"/>
</dbReference>
<evidence type="ECO:0000256" key="2">
    <source>
        <dbReference type="ARBA" id="ARBA00023015"/>
    </source>
</evidence>
<dbReference type="InterPro" id="IPR005471">
    <property type="entry name" value="Tscrpt_reg_IclR_N"/>
</dbReference>
<dbReference type="SUPFAM" id="SSF46785">
    <property type="entry name" value="Winged helix' DNA-binding domain"/>
    <property type="match status" value="1"/>
</dbReference>
<feature type="domain" description="IclR-ED" evidence="8">
    <location>
        <begin position="68"/>
        <end position="252"/>
    </location>
</feature>
<evidence type="ECO:0000259" key="7">
    <source>
        <dbReference type="PROSITE" id="PS51077"/>
    </source>
</evidence>
<gene>
    <name evidence="9" type="ORF">AVDCRST_MAG66-952</name>
</gene>
<evidence type="ECO:0000313" key="9">
    <source>
        <dbReference type="EMBL" id="CAA9391822.1"/>
    </source>
</evidence>
<dbReference type="GO" id="GO:0003700">
    <property type="term" value="F:DNA-binding transcription factor activity"/>
    <property type="evidence" value="ECO:0007669"/>
    <property type="project" value="TreeGrafter"/>
</dbReference>
<dbReference type="InterPro" id="IPR014757">
    <property type="entry name" value="Tscrpt_reg_IclR_C"/>
</dbReference>
<keyword evidence="1" id="KW-0319">Glycerol metabolism</keyword>
<dbReference type="GO" id="GO:0003677">
    <property type="term" value="F:DNA binding"/>
    <property type="evidence" value="ECO:0007669"/>
    <property type="project" value="UniProtKB-KW"/>
</dbReference>
<evidence type="ECO:0000256" key="6">
    <source>
        <dbReference type="ARBA" id="ARBA00070406"/>
    </source>
</evidence>